<reference evidence="2" key="1">
    <citation type="submission" date="2014-09" db="EMBL/GenBank/DDBJ databases">
        <authorList>
            <person name="Mudge J."/>
            <person name="Ramaraj T."/>
            <person name="Lindquist I.E."/>
            <person name="Bharti A.K."/>
            <person name="Sundararajan A."/>
            <person name="Cameron C.T."/>
            <person name="Woodward J.E."/>
            <person name="May G.D."/>
            <person name="Brubaker C."/>
            <person name="Broadhvest J."/>
            <person name="Wilkins T.A."/>
        </authorList>
    </citation>
    <scope>NUCLEOTIDE SEQUENCE</scope>
    <source>
        <strain evidence="2">cv. AKA8401</strain>
    </source>
</reference>
<proteinExistence type="predicted"/>
<organism evidence="1 2">
    <name type="scientific">Gossypium arboreum</name>
    <name type="common">Tree cotton</name>
    <name type="synonym">Gossypium nanking</name>
    <dbReference type="NCBI Taxonomy" id="29729"/>
    <lineage>
        <taxon>Eukaryota</taxon>
        <taxon>Viridiplantae</taxon>
        <taxon>Streptophyta</taxon>
        <taxon>Embryophyta</taxon>
        <taxon>Tracheophyta</taxon>
        <taxon>Spermatophyta</taxon>
        <taxon>Magnoliopsida</taxon>
        <taxon>eudicotyledons</taxon>
        <taxon>Gunneridae</taxon>
        <taxon>Pentapetalae</taxon>
        <taxon>rosids</taxon>
        <taxon>malvids</taxon>
        <taxon>Malvales</taxon>
        <taxon>Malvaceae</taxon>
        <taxon>Malvoideae</taxon>
        <taxon>Gossypium</taxon>
    </lineage>
</organism>
<accession>A0A0B0NYI6</accession>
<evidence type="ECO:0000313" key="1">
    <source>
        <dbReference type="EMBL" id="KHG16929.1"/>
    </source>
</evidence>
<name>A0A0B0NYI6_GOSAR</name>
<gene>
    <name evidence="1" type="ORF">F383_05616</name>
</gene>
<evidence type="ECO:0000313" key="2">
    <source>
        <dbReference type="Proteomes" id="UP000032142"/>
    </source>
</evidence>
<dbReference type="Proteomes" id="UP000032142">
    <property type="component" value="Unassembled WGS sequence"/>
</dbReference>
<sequence length="21" mass="2509">MNQFKCVVEFEKLMDVVKSSF</sequence>
<protein>
    <submittedName>
        <fullName evidence="1">Uncharacterized protein</fullName>
    </submittedName>
</protein>
<dbReference type="AlphaFoldDB" id="A0A0B0NYI6"/>
<dbReference type="EMBL" id="KN407218">
    <property type="protein sequence ID" value="KHG16929.1"/>
    <property type="molecule type" value="Genomic_DNA"/>
</dbReference>
<keyword evidence="2" id="KW-1185">Reference proteome</keyword>